<feature type="domain" description="TTI1 C-terminal TPR" evidence="3">
    <location>
        <begin position="902"/>
        <end position="1174"/>
    </location>
</feature>
<dbReference type="InterPro" id="IPR049362">
    <property type="entry name" value="TTI1_rpt"/>
</dbReference>
<name>A0ABR4N4A0_9FUNG</name>
<evidence type="ECO:0000256" key="1">
    <source>
        <dbReference type="SAM" id="MobiDB-lite"/>
    </source>
</evidence>
<keyword evidence="5" id="KW-1185">Reference proteome</keyword>
<accession>A0ABR4N4A0</accession>
<dbReference type="Gene3D" id="1.25.10.10">
    <property type="entry name" value="Leucine-rich Repeat Variant"/>
    <property type="match status" value="1"/>
</dbReference>
<dbReference type="EMBL" id="JADGIZ020000034">
    <property type="protein sequence ID" value="KAL2914366.1"/>
    <property type="molecule type" value="Genomic_DNA"/>
</dbReference>
<feature type="compositionally biased region" description="Polar residues" evidence="1">
    <location>
        <begin position="291"/>
        <end position="302"/>
    </location>
</feature>
<dbReference type="SUPFAM" id="SSF48371">
    <property type="entry name" value="ARM repeat"/>
    <property type="match status" value="1"/>
</dbReference>
<dbReference type="PANTHER" id="PTHR18460">
    <property type="entry name" value="TEL2 INTERACTING PROTEIN 1 TTI1 FAMILY MEMBER"/>
    <property type="match status" value="1"/>
</dbReference>
<dbReference type="Proteomes" id="UP001527925">
    <property type="component" value="Unassembled WGS sequence"/>
</dbReference>
<dbReference type="InterPro" id="IPR057567">
    <property type="entry name" value="TPR_TTI1_C"/>
</dbReference>
<reference evidence="4 5" key="1">
    <citation type="submission" date="2023-09" db="EMBL/GenBank/DDBJ databases">
        <title>Pangenome analysis of Batrachochytrium dendrobatidis and related Chytrids.</title>
        <authorList>
            <person name="Yacoub M.N."/>
            <person name="Stajich J.E."/>
            <person name="James T.Y."/>
        </authorList>
    </citation>
    <scope>NUCLEOTIDE SEQUENCE [LARGE SCALE GENOMIC DNA]</scope>
    <source>
        <strain evidence="4 5">JEL0888</strain>
    </source>
</reference>
<dbReference type="Pfam" id="PF24181">
    <property type="entry name" value="TPR_TTI1_C"/>
    <property type="match status" value="1"/>
</dbReference>
<organism evidence="4 5">
    <name type="scientific">Polyrhizophydium stewartii</name>
    <dbReference type="NCBI Taxonomy" id="2732419"/>
    <lineage>
        <taxon>Eukaryota</taxon>
        <taxon>Fungi</taxon>
        <taxon>Fungi incertae sedis</taxon>
        <taxon>Chytridiomycota</taxon>
        <taxon>Chytridiomycota incertae sedis</taxon>
        <taxon>Chytridiomycetes</taxon>
        <taxon>Rhizophydiales</taxon>
        <taxon>Rhizophydiales incertae sedis</taxon>
        <taxon>Polyrhizophydium</taxon>
    </lineage>
</organism>
<gene>
    <name evidence="4" type="primary">TTI1</name>
    <name evidence="4" type="ORF">HK105_206138</name>
</gene>
<proteinExistence type="predicted"/>
<evidence type="ECO:0000259" key="3">
    <source>
        <dbReference type="Pfam" id="PF24181"/>
    </source>
</evidence>
<dbReference type="PANTHER" id="PTHR18460:SF3">
    <property type="entry name" value="TELO2-INTERACTING PROTEIN 1 HOMOLOG"/>
    <property type="match status" value="1"/>
</dbReference>
<feature type="compositionally biased region" description="Basic and acidic residues" evidence="1">
    <location>
        <begin position="930"/>
        <end position="939"/>
    </location>
</feature>
<feature type="domain" description="TTI1 N-terminal TPR" evidence="2">
    <location>
        <begin position="17"/>
        <end position="369"/>
    </location>
</feature>
<feature type="region of interest" description="Disordered" evidence="1">
    <location>
        <begin position="916"/>
        <end position="973"/>
    </location>
</feature>
<dbReference type="InterPro" id="IPR016024">
    <property type="entry name" value="ARM-type_fold"/>
</dbReference>
<dbReference type="Pfam" id="PF24173">
    <property type="entry name" value="TPR_TTI1_N"/>
    <property type="match status" value="1"/>
</dbReference>
<protein>
    <submittedName>
        <fullName evidence="4">TEL2-interacting protein 1</fullName>
    </submittedName>
</protein>
<evidence type="ECO:0000313" key="5">
    <source>
        <dbReference type="Proteomes" id="UP001527925"/>
    </source>
</evidence>
<dbReference type="InterPro" id="IPR057566">
    <property type="entry name" value="TPR_TTI1_N"/>
</dbReference>
<evidence type="ECO:0000259" key="2">
    <source>
        <dbReference type="Pfam" id="PF24173"/>
    </source>
</evidence>
<dbReference type="InterPro" id="IPR011989">
    <property type="entry name" value="ARM-like"/>
</dbReference>
<dbReference type="InterPro" id="IPR052587">
    <property type="entry name" value="TELO2-interacting_protein_1"/>
</dbReference>
<evidence type="ECO:0000313" key="4">
    <source>
        <dbReference type="EMBL" id="KAL2914366.1"/>
    </source>
</evidence>
<comment type="caution">
    <text evidence="4">The sequence shown here is derived from an EMBL/GenBank/DDBJ whole genome shotgun (WGS) entry which is preliminary data.</text>
</comment>
<feature type="compositionally biased region" description="Acidic residues" evidence="1">
    <location>
        <begin position="940"/>
        <end position="959"/>
    </location>
</feature>
<dbReference type="Pfam" id="PF24176">
    <property type="entry name" value="TPR_TTI1_2nd"/>
    <property type="match status" value="1"/>
</dbReference>
<feature type="region of interest" description="Disordered" evidence="1">
    <location>
        <begin position="272"/>
        <end position="308"/>
    </location>
</feature>
<dbReference type="Pfam" id="PF21547">
    <property type="entry name" value="TTI1"/>
    <property type="match status" value="1"/>
</dbReference>
<sequence>MSWGAWAITRTDEAHPVARLEAAIQRLLERHGADAPDVIAPMLDCVAFPLVEALKSRKASAATVELVCRCLRLVVEPGARSQEYRMPPPLLQHLLFELPLVGSTRVRLPPGVGPIALADAAGAHEDVKLAIVLLLRAVLSAEANVRDRTGACSIDFGALQIQPVLSHNIAMLLDWAAAEKSLEIRLAALESVGAMAGVVADPECIARFMPGIVLCTSKIALQGEKQNHRLVVAALDLLGTVVEATLSDSVSADFCDASASVQDALTRLQASAARETDSSAPQRAARRDTQSENASTMQLSETVRSKSWHETSSSNVSLVLHKIAKARLSHHPATRRAVGNLAARLFRTCSVSLSEALPFMVDTLVLLDADAAENGTAACEPFTQSQISTAALRATATASPETAHRIGDRLATVLEEFLRAVQSGDETQILEAILLSNGYMLILQERSSVALQQSARALVCGIVRLLDFDLEGVRVVEERHASFGAALALMESSPTARLDEQVVFARPTRRFKTFRDPRILAQTRRLCRLAARFGDAEMLVDEFSELLADRAQQAGALFAINEMCLGACGVDFDPPDNAAFTAKGDAARLVHAVVARYLSQPFIEFPTNISDGRLFSKSSASASTSLQSGAISWPSMTVKDMNQTILANSLVLEGLGMMASVLSPEDATFVMIDAMYPILEKLGDRNHAVSDAAAWALQQFAKTCAAPPELQARVQQHALVPAHVPQPTISSLVLSNVDYLIDAVSRRLQHLHMNPLAPKVLTAAIRVTGADLVGPLLSDCIDQLLDVLDDLGTAGLGGGQLLADHVRVDVELLDLSDPGLAGEVLGVFYALIEAMFRSESVLEPIGAARIDKPYHALSSNQETGDVVQMDAALGIPSCSPEIRAYFVQRGQVKGSGDAEPPDEHKSVTAREYFEQRIREKEAARSSAAGLREDGHRRDGDDGDAANNADDEEAADDDDNMQPADRDDPPPTPFELAAKQMLSKAIHFLSSDSPVLRARVIRMMRMGLPLLRARPTDLNPLVHAMWPKLMHRCQDSHHFVVLEAVMTVGAIAAVAPDFVRKRISEDVLPQFVKLLRKLQAGVIASARPAAGARSIGGSAPVAAAVLKKRKQLVEKGVSGVTDRHHISDHLSTSTVENRLFLASLETIELISRTVTLQRHDQDQIAAVLMGFLNTRLYSAAVSDLAERLLVGFVNAGAGDWIWALALIASGSKNLGVPIAAASDLAVTEITPGVLTSFMPFGTPADFASRAQQLLRSYALAL</sequence>